<comment type="subcellular location">
    <subcellularLocation>
        <location evidence="1">Cell membrane</location>
        <topology evidence="1">Multi-pass membrane protein</topology>
    </subcellularLocation>
</comment>
<evidence type="ECO:0000256" key="5">
    <source>
        <dbReference type="ARBA" id="ARBA00023136"/>
    </source>
</evidence>
<dbReference type="EMBL" id="BMHF01000002">
    <property type="protein sequence ID" value="GGA27172.1"/>
    <property type="molecule type" value="Genomic_DNA"/>
</dbReference>
<evidence type="ECO:0000259" key="7">
    <source>
        <dbReference type="PROSITE" id="PS50850"/>
    </source>
</evidence>
<dbReference type="Gene3D" id="1.20.1250.20">
    <property type="entry name" value="MFS general substrate transporter like domains"/>
    <property type="match status" value="2"/>
</dbReference>
<evidence type="ECO:0000256" key="6">
    <source>
        <dbReference type="SAM" id="Phobius"/>
    </source>
</evidence>
<feature type="transmembrane region" description="Helical" evidence="6">
    <location>
        <begin position="307"/>
        <end position="325"/>
    </location>
</feature>
<feature type="transmembrane region" description="Helical" evidence="6">
    <location>
        <begin position="206"/>
        <end position="223"/>
    </location>
</feature>
<keyword evidence="5 6" id="KW-0472">Membrane</keyword>
<evidence type="ECO:0000256" key="1">
    <source>
        <dbReference type="ARBA" id="ARBA00004651"/>
    </source>
</evidence>
<feature type="transmembrane region" description="Helical" evidence="6">
    <location>
        <begin position="65"/>
        <end position="88"/>
    </location>
</feature>
<feature type="transmembrane region" description="Helical" evidence="6">
    <location>
        <begin position="181"/>
        <end position="200"/>
    </location>
</feature>
<feature type="transmembrane region" description="Helical" evidence="6">
    <location>
        <begin position="32"/>
        <end position="53"/>
    </location>
</feature>
<dbReference type="InterPro" id="IPR036259">
    <property type="entry name" value="MFS_trans_sf"/>
</dbReference>
<keyword evidence="4 6" id="KW-1133">Transmembrane helix</keyword>
<reference evidence="9" key="1">
    <citation type="journal article" date="2019" name="Int. J. Syst. Evol. Microbiol.">
        <title>The Global Catalogue of Microorganisms (GCM) 10K type strain sequencing project: providing services to taxonomists for standard genome sequencing and annotation.</title>
        <authorList>
            <consortium name="The Broad Institute Genomics Platform"/>
            <consortium name="The Broad Institute Genome Sequencing Center for Infectious Disease"/>
            <person name="Wu L."/>
            <person name="Ma J."/>
        </authorList>
    </citation>
    <scope>NUCLEOTIDE SEQUENCE [LARGE SCALE GENOMIC DNA]</scope>
    <source>
        <strain evidence="9">CGMCC 1.15044</strain>
    </source>
</reference>
<keyword evidence="9" id="KW-1185">Reference proteome</keyword>
<proteinExistence type="predicted"/>
<evidence type="ECO:0000256" key="3">
    <source>
        <dbReference type="ARBA" id="ARBA00022692"/>
    </source>
</evidence>
<feature type="transmembrane region" description="Helical" evidence="6">
    <location>
        <begin position="123"/>
        <end position="145"/>
    </location>
</feature>
<evidence type="ECO:0000313" key="9">
    <source>
        <dbReference type="Proteomes" id="UP000609323"/>
    </source>
</evidence>
<dbReference type="PRINTS" id="PR01036">
    <property type="entry name" value="TCRTETB"/>
</dbReference>
<dbReference type="PANTHER" id="PTHR42718">
    <property type="entry name" value="MAJOR FACILITATOR SUPERFAMILY MULTIDRUG TRANSPORTER MFSC"/>
    <property type="match status" value="1"/>
</dbReference>
<dbReference type="CDD" id="cd17321">
    <property type="entry name" value="MFS_MMR_MDR_like"/>
    <property type="match status" value="1"/>
</dbReference>
<comment type="caution">
    <text evidence="8">The sequence shown here is derived from an EMBL/GenBank/DDBJ whole genome shotgun (WGS) entry which is preliminary data.</text>
</comment>
<feature type="transmembrane region" description="Helical" evidence="6">
    <location>
        <begin position="94"/>
        <end position="111"/>
    </location>
</feature>
<feature type="transmembrane region" description="Helical" evidence="6">
    <location>
        <begin position="151"/>
        <end position="172"/>
    </location>
</feature>
<keyword evidence="3 6" id="KW-0812">Transmembrane</keyword>
<dbReference type="PROSITE" id="PS50850">
    <property type="entry name" value="MFS"/>
    <property type="match status" value="1"/>
</dbReference>
<dbReference type="Proteomes" id="UP000609323">
    <property type="component" value="Unassembled WGS sequence"/>
</dbReference>
<feature type="transmembrane region" description="Helical" evidence="6">
    <location>
        <begin position="405"/>
        <end position="424"/>
    </location>
</feature>
<dbReference type="InterPro" id="IPR011701">
    <property type="entry name" value="MFS"/>
</dbReference>
<keyword evidence="2" id="KW-0813">Transport</keyword>
<accession>A0ABQ1FQW2</accession>
<dbReference type="SUPFAM" id="SSF103473">
    <property type="entry name" value="MFS general substrate transporter"/>
    <property type="match status" value="1"/>
</dbReference>
<feature type="transmembrane region" description="Helical" evidence="6">
    <location>
        <begin position="364"/>
        <end position="385"/>
    </location>
</feature>
<protein>
    <submittedName>
        <fullName evidence="8">MFS transporter</fullName>
    </submittedName>
</protein>
<gene>
    <name evidence="8" type="ORF">GCM10010917_10010</name>
</gene>
<evidence type="ECO:0000256" key="2">
    <source>
        <dbReference type="ARBA" id="ARBA00022448"/>
    </source>
</evidence>
<feature type="transmembrane region" description="Helical" evidence="6">
    <location>
        <begin position="274"/>
        <end position="295"/>
    </location>
</feature>
<feature type="domain" description="Major facilitator superfamily (MFS) profile" evidence="7">
    <location>
        <begin position="1"/>
        <end position="428"/>
    </location>
</feature>
<evidence type="ECO:0000256" key="4">
    <source>
        <dbReference type="ARBA" id="ARBA00022989"/>
    </source>
</evidence>
<dbReference type="InterPro" id="IPR020846">
    <property type="entry name" value="MFS_dom"/>
</dbReference>
<feature type="transmembrane region" description="Helical" evidence="6">
    <location>
        <begin position="331"/>
        <end position="352"/>
    </location>
</feature>
<feature type="transmembrane region" description="Helical" evidence="6">
    <location>
        <begin position="235"/>
        <end position="262"/>
    </location>
</feature>
<name>A0ABQ1FQW2_9BACL</name>
<sequence length="441" mass="47173">MLLGIAVVVAIMNTSMFNLALPEITQSFGLSDSVSSLIVTGYSIMFAISSITYSRLSDFVPLRRLLVIGLLTLGIAALGGLFSSSFWLLLTMRVLQAVGAGAVISLSMVLFTRYIPVERRGKAMAFIMSAVSLGLGLGPVAGGAIVDYFGWRYLFLITAISLLLVPLLYLFLPRETPKRGVFDTAGAVFLAVGTSGILLFLTNHSWPALAAGVIGLVLFVLRIRLASEPFVQPALFANSAYVALSLVGILSYLCSFATLFLIPQILVHRFDFSASHAGFIIFPGSLLAIIASRKVGTIIDRHGNLHILRYAPLLVLGATLLFALFAANSWLAILLIYLLISLSFTMLSSSVSNEISRILPASQVGSGMGLFQLLQFFSGAFSVAVASSAMEWQKGLSLSAAYSNIFWGLMIMALLAIISSYVYLRSTGSLRSGSKSGSLDS</sequence>
<organism evidence="8 9">
    <name type="scientific">Paenibacillus physcomitrellae</name>
    <dbReference type="NCBI Taxonomy" id="1619311"/>
    <lineage>
        <taxon>Bacteria</taxon>
        <taxon>Bacillati</taxon>
        <taxon>Bacillota</taxon>
        <taxon>Bacilli</taxon>
        <taxon>Bacillales</taxon>
        <taxon>Paenibacillaceae</taxon>
        <taxon>Paenibacillus</taxon>
    </lineage>
</organism>
<dbReference type="PANTHER" id="PTHR42718:SF9">
    <property type="entry name" value="MAJOR FACILITATOR SUPERFAMILY MULTIDRUG TRANSPORTER MFSC"/>
    <property type="match status" value="1"/>
</dbReference>
<dbReference type="Pfam" id="PF07690">
    <property type="entry name" value="MFS_1"/>
    <property type="match status" value="1"/>
</dbReference>
<evidence type="ECO:0000313" key="8">
    <source>
        <dbReference type="EMBL" id="GGA27172.1"/>
    </source>
</evidence>